<feature type="transmembrane region" description="Helical" evidence="5">
    <location>
        <begin position="119"/>
        <end position="146"/>
    </location>
</feature>
<dbReference type="InterPro" id="IPR044878">
    <property type="entry name" value="UbiA_sf"/>
</dbReference>
<dbReference type="Proteomes" id="UP001278571">
    <property type="component" value="Unassembled WGS sequence"/>
</dbReference>
<comment type="caution">
    <text evidence="6">The sequence shown here is derived from an EMBL/GenBank/DDBJ whole genome shotgun (WGS) entry which is preliminary data.</text>
</comment>
<dbReference type="Pfam" id="PF01040">
    <property type="entry name" value="UbiA"/>
    <property type="match status" value="1"/>
</dbReference>
<name>A0ABU4K2G1_9ACTN</name>
<feature type="transmembrane region" description="Helical" evidence="5">
    <location>
        <begin position="66"/>
        <end position="83"/>
    </location>
</feature>
<evidence type="ECO:0000313" key="7">
    <source>
        <dbReference type="Proteomes" id="UP001278571"/>
    </source>
</evidence>
<organism evidence="6 7">
    <name type="scientific">Streptomyces roseolus</name>
    <dbReference type="NCBI Taxonomy" id="67358"/>
    <lineage>
        <taxon>Bacteria</taxon>
        <taxon>Bacillati</taxon>
        <taxon>Actinomycetota</taxon>
        <taxon>Actinomycetes</taxon>
        <taxon>Kitasatosporales</taxon>
        <taxon>Streptomycetaceae</taxon>
        <taxon>Streptomyces</taxon>
    </lineage>
</organism>
<evidence type="ECO:0000256" key="3">
    <source>
        <dbReference type="ARBA" id="ARBA00022989"/>
    </source>
</evidence>
<feature type="transmembrane region" description="Helical" evidence="5">
    <location>
        <begin position="288"/>
        <end position="308"/>
    </location>
</feature>
<evidence type="ECO:0000313" key="6">
    <source>
        <dbReference type="EMBL" id="MDX2291950.1"/>
    </source>
</evidence>
<proteinExistence type="predicted"/>
<dbReference type="InterPro" id="IPR000537">
    <property type="entry name" value="UbiA_prenyltransferase"/>
</dbReference>
<evidence type="ECO:0000256" key="2">
    <source>
        <dbReference type="ARBA" id="ARBA00022692"/>
    </source>
</evidence>
<dbReference type="RefSeq" id="WP_319008481.1">
    <property type="nucleotide sequence ID" value="NZ_JAWJZF010000279.1"/>
</dbReference>
<reference evidence="6 7" key="1">
    <citation type="submission" date="2023-10" db="EMBL/GenBank/DDBJ databases">
        <authorList>
            <person name="Wang X.X."/>
        </authorList>
    </citation>
    <scope>NUCLEOTIDE SEQUENCE [LARGE SCALE GENOMIC DNA]</scope>
    <source>
        <strain evidence="6 7">NBRC 12816</strain>
    </source>
</reference>
<gene>
    <name evidence="6" type="ORF">R2363_07180</name>
</gene>
<evidence type="ECO:0000256" key="1">
    <source>
        <dbReference type="ARBA" id="ARBA00004141"/>
    </source>
</evidence>
<keyword evidence="7" id="KW-1185">Reference proteome</keyword>
<feature type="transmembrane region" description="Helical" evidence="5">
    <location>
        <begin position="37"/>
        <end position="59"/>
    </location>
</feature>
<evidence type="ECO:0000256" key="5">
    <source>
        <dbReference type="SAM" id="Phobius"/>
    </source>
</evidence>
<feature type="transmembrane region" description="Helical" evidence="5">
    <location>
        <begin position="258"/>
        <end position="276"/>
    </location>
</feature>
<dbReference type="Gene3D" id="1.10.357.140">
    <property type="entry name" value="UbiA prenyltransferase"/>
    <property type="match status" value="1"/>
</dbReference>
<feature type="transmembrane region" description="Helical" evidence="5">
    <location>
        <begin position="234"/>
        <end position="252"/>
    </location>
</feature>
<dbReference type="InterPro" id="IPR050475">
    <property type="entry name" value="Prenyltransferase_related"/>
</dbReference>
<sequence>MTVTPHPGPSAAALPAAPLPGRLFTVARHCVAEARPVVQLVFLTRFLLGALCAAIAGGARPAPQDVLAGAASLSLAVLATYLLNGVMDIAEDRGNGSRRPIARGDLPARTGAKVAAGSAVVSLLLAASVPGLAAPVAVLLLLGWAYSMPPFTAKRRTWAGAVVVTVAGLAAYLAGAVAVHGSLAGGPLALCGVLALWMGAVGAVSKDLSDVRGDALAGRVTFAVVRGERAARRLVAVAAPVLGAAGLAVAALSDPVVFAGAVPLAAGSGWVAWRCLRPRPDRARAPYRAFMVTQYAANAGLAAGLLALG</sequence>
<keyword evidence="2 5" id="KW-0812">Transmembrane</keyword>
<dbReference type="PANTHER" id="PTHR42723:SF1">
    <property type="entry name" value="CHLOROPHYLL SYNTHASE, CHLOROPLASTIC"/>
    <property type="match status" value="1"/>
</dbReference>
<feature type="transmembrane region" description="Helical" evidence="5">
    <location>
        <begin position="184"/>
        <end position="204"/>
    </location>
</feature>
<accession>A0ABU4K2G1</accession>
<evidence type="ECO:0000256" key="4">
    <source>
        <dbReference type="ARBA" id="ARBA00023136"/>
    </source>
</evidence>
<keyword evidence="3 5" id="KW-1133">Transmembrane helix</keyword>
<dbReference type="EMBL" id="JAWJZF010000279">
    <property type="protein sequence ID" value="MDX2291950.1"/>
    <property type="molecule type" value="Genomic_DNA"/>
</dbReference>
<keyword evidence="4 5" id="KW-0472">Membrane</keyword>
<protein>
    <submittedName>
        <fullName evidence="6">UbiA family prenyltransferase</fullName>
    </submittedName>
</protein>
<comment type="subcellular location">
    <subcellularLocation>
        <location evidence="1">Membrane</location>
        <topology evidence="1">Multi-pass membrane protein</topology>
    </subcellularLocation>
</comment>
<dbReference type="PANTHER" id="PTHR42723">
    <property type="entry name" value="CHLOROPHYLL SYNTHASE"/>
    <property type="match status" value="1"/>
</dbReference>
<feature type="transmembrane region" description="Helical" evidence="5">
    <location>
        <begin position="158"/>
        <end position="178"/>
    </location>
</feature>